<dbReference type="EMBL" id="MHNL01000032">
    <property type="protein sequence ID" value="OGZ43610.1"/>
    <property type="molecule type" value="Genomic_DNA"/>
</dbReference>
<dbReference type="PROSITE" id="PS00151">
    <property type="entry name" value="ACYLPHOSPHATASE_2"/>
    <property type="match status" value="1"/>
</dbReference>
<dbReference type="InterPro" id="IPR020456">
    <property type="entry name" value="Acylphosphatase"/>
</dbReference>
<reference evidence="7 8" key="1">
    <citation type="journal article" date="2016" name="Nat. Commun.">
        <title>Thousands of microbial genomes shed light on interconnected biogeochemical processes in an aquifer system.</title>
        <authorList>
            <person name="Anantharaman K."/>
            <person name="Brown C.T."/>
            <person name="Hug L.A."/>
            <person name="Sharon I."/>
            <person name="Castelle C.J."/>
            <person name="Probst A.J."/>
            <person name="Thomas B.C."/>
            <person name="Singh A."/>
            <person name="Wilkins M.J."/>
            <person name="Karaoz U."/>
            <person name="Brodie E.L."/>
            <person name="Williams K.H."/>
            <person name="Hubbard S.S."/>
            <person name="Banfield J.F."/>
        </authorList>
    </citation>
    <scope>NUCLEOTIDE SEQUENCE [LARGE SCALE GENOMIC DNA]</scope>
</reference>
<proteinExistence type="inferred from homology"/>
<name>A0A1G2G170_9BACT</name>
<evidence type="ECO:0000256" key="5">
    <source>
        <dbReference type="RuleBase" id="RU004168"/>
    </source>
</evidence>
<feature type="active site" evidence="4">
    <location>
        <position position="22"/>
    </location>
</feature>
<organism evidence="7 8">
    <name type="scientific">Candidatus Ryanbacteria bacterium RIFCSPHIGHO2_01_FULL_48_27</name>
    <dbReference type="NCBI Taxonomy" id="1802115"/>
    <lineage>
        <taxon>Bacteria</taxon>
        <taxon>Candidatus Ryaniibacteriota</taxon>
    </lineage>
</organism>
<evidence type="ECO:0000256" key="3">
    <source>
        <dbReference type="ARBA" id="ARBA00047645"/>
    </source>
</evidence>
<dbReference type="InterPro" id="IPR017968">
    <property type="entry name" value="Acylphosphatase_CS"/>
</dbReference>
<dbReference type="Gene3D" id="3.30.70.100">
    <property type="match status" value="1"/>
</dbReference>
<dbReference type="AlphaFoldDB" id="A0A1G2G170"/>
<evidence type="ECO:0000256" key="2">
    <source>
        <dbReference type="ARBA" id="ARBA00012150"/>
    </source>
</evidence>
<dbReference type="GO" id="GO:0003998">
    <property type="term" value="F:acylphosphatase activity"/>
    <property type="evidence" value="ECO:0007669"/>
    <property type="project" value="UniProtKB-EC"/>
</dbReference>
<accession>A0A1G2G170</accession>
<evidence type="ECO:0000313" key="8">
    <source>
        <dbReference type="Proteomes" id="UP000177785"/>
    </source>
</evidence>
<comment type="caution">
    <text evidence="7">The sequence shown here is derived from an EMBL/GenBank/DDBJ whole genome shotgun (WGS) entry which is preliminary data.</text>
</comment>
<keyword evidence="4" id="KW-0378">Hydrolase</keyword>
<dbReference type="SUPFAM" id="SSF54975">
    <property type="entry name" value="Acylphosphatase/BLUF domain-like"/>
    <property type="match status" value="1"/>
</dbReference>
<dbReference type="PANTHER" id="PTHR47268:SF4">
    <property type="entry name" value="ACYLPHOSPHATASE"/>
    <property type="match status" value="1"/>
</dbReference>
<dbReference type="PANTHER" id="PTHR47268">
    <property type="entry name" value="ACYLPHOSPHATASE"/>
    <property type="match status" value="1"/>
</dbReference>
<dbReference type="PROSITE" id="PS51160">
    <property type="entry name" value="ACYLPHOSPHATASE_3"/>
    <property type="match status" value="1"/>
</dbReference>
<dbReference type="STRING" id="1802115.A2756_04860"/>
<gene>
    <name evidence="7" type="ORF">A2756_04860</name>
</gene>
<evidence type="ECO:0000256" key="4">
    <source>
        <dbReference type="PROSITE-ProRule" id="PRU00520"/>
    </source>
</evidence>
<dbReference type="EC" id="3.6.1.7" evidence="2 4"/>
<comment type="catalytic activity">
    <reaction evidence="3 4">
        <text>an acyl phosphate + H2O = a carboxylate + phosphate + H(+)</text>
        <dbReference type="Rhea" id="RHEA:14965"/>
        <dbReference type="ChEBI" id="CHEBI:15377"/>
        <dbReference type="ChEBI" id="CHEBI:15378"/>
        <dbReference type="ChEBI" id="CHEBI:29067"/>
        <dbReference type="ChEBI" id="CHEBI:43474"/>
        <dbReference type="ChEBI" id="CHEBI:59918"/>
        <dbReference type="EC" id="3.6.1.7"/>
    </reaction>
</comment>
<dbReference type="Pfam" id="PF00708">
    <property type="entry name" value="Acylphosphatase"/>
    <property type="match status" value="1"/>
</dbReference>
<dbReference type="InterPro" id="IPR001792">
    <property type="entry name" value="Acylphosphatase-like_dom"/>
</dbReference>
<evidence type="ECO:0000256" key="1">
    <source>
        <dbReference type="ARBA" id="ARBA00005614"/>
    </source>
</evidence>
<feature type="active site" evidence="4">
    <location>
        <position position="40"/>
    </location>
</feature>
<comment type="similarity">
    <text evidence="1 5">Belongs to the acylphosphatase family.</text>
</comment>
<evidence type="ECO:0000259" key="6">
    <source>
        <dbReference type="PROSITE" id="PS51160"/>
    </source>
</evidence>
<sequence>MSSTNQRIECRVTGRVQMVMFRDFTRRGAIALGITGFVRNNEDGSVTVVAEGEEQRLKALLGRIAKGSLFSRVDKVETAWSLATGEFGDFTIVIS</sequence>
<feature type="domain" description="Acylphosphatase-like" evidence="6">
    <location>
        <begin position="7"/>
        <end position="94"/>
    </location>
</feature>
<dbReference type="InterPro" id="IPR036046">
    <property type="entry name" value="Acylphosphatase-like_dom_sf"/>
</dbReference>
<evidence type="ECO:0000313" key="7">
    <source>
        <dbReference type="EMBL" id="OGZ43610.1"/>
    </source>
</evidence>
<protein>
    <recommendedName>
        <fullName evidence="2 4">acylphosphatase</fullName>
        <ecNumber evidence="2 4">3.6.1.7</ecNumber>
    </recommendedName>
</protein>
<dbReference type="Proteomes" id="UP000177785">
    <property type="component" value="Unassembled WGS sequence"/>
</dbReference>